<feature type="compositionally biased region" description="Basic residues" evidence="1">
    <location>
        <begin position="90"/>
        <end position="100"/>
    </location>
</feature>
<dbReference type="AlphaFoldDB" id="A0A7T7BIN8"/>
<dbReference type="PANTHER" id="PTHR37540:SF10">
    <property type="entry name" value="SIGMA-70 REGION 2 FAMILY PROTEIN"/>
    <property type="match status" value="1"/>
</dbReference>
<dbReference type="Proteomes" id="UP000595662">
    <property type="component" value="Chromosome 1"/>
</dbReference>
<evidence type="ECO:0000256" key="1">
    <source>
        <dbReference type="SAM" id="MobiDB-lite"/>
    </source>
</evidence>
<dbReference type="GeneID" id="26235853"/>
<dbReference type="PANTHER" id="PTHR37540">
    <property type="entry name" value="TRANSCRIPTION FACTOR (ACR-2), PUTATIVE-RELATED-RELATED"/>
    <property type="match status" value="1"/>
</dbReference>
<sequence>MSASLGQTASSVPDASNVRWQFIDSSNNSRTNLTQVKRHVMQEYMRQKKVVARQSESEEETQRPKRGRPKKTRSAQRRSDKSNGDINIQRRARRATRKQSIRKEDLNVEFRYDVFASKAIPSDLPSIESNDTPLFLPFRQSSVHPQGVPLPLDGFVDVHPQSYPSHDLCLDSFSWPSSSAIPYQFMPPPNTITSDAKIGTVNTLSIPADQDEHGIFDSYVYDMPASSYGSFYRSPTAHNGDASAFVSETMKDETQNPLLHVDRAVSMFQEQRAVNPHGISDVAIISCLSAAALEDCDPRPGHKEISRVHMRAAREMIRARGGPAAFTNTRIGMMINWQNYLLPRNETHEPSVFCDYDQPASLSSESLPTLPQSIPNPHSMPSPPYSTASAFSELSPSPKPQTMLPSHSETIPIDEIKFQCEEFFDFLRRCEQLARYKRDNPQSSYLIRHTAVQKTSILYQVLVAPPDARFITVNDRKQMVARLTALMTLNAAMWDYRNTPARAAIFLGTIEKSMVDSEVGMNSSVDAMLQTLLKCSDGTLDRWPSSADSFASTVPVEELPDFSQYFPTAASPSARPWFVGRMLKVTSRLGSLSWYRVNEFLFSCLTLQVQESSTAIWEEELRREILDAPTTCVMRPLDW</sequence>
<feature type="compositionally biased region" description="Basic residues" evidence="1">
    <location>
        <begin position="64"/>
        <end position="76"/>
    </location>
</feature>
<dbReference type="OMA" id="NTWAWVR"/>
<feature type="compositionally biased region" description="Polar residues" evidence="1">
    <location>
        <begin position="385"/>
        <end position="395"/>
    </location>
</feature>
<protein>
    <submittedName>
        <fullName evidence="2">Sigma-70 region 2 family protein</fullName>
    </submittedName>
</protein>
<dbReference type="KEGG" id="pdp:PDIP_75370"/>
<proteinExistence type="predicted"/>
<gene>
    <name evidence="2" type="ORF">Pdw03_3915</name>
</gene>
<feature type="compositionally biased region" description="Polar residues" evidence="1">
    <location>
        <begin position="363"/>
        <end position="376"/>
    </location>
</feature>
<evidence type="ECO:0000313" key="2">
    <source>
        <dbReference type="EMBL" id="QQK41061.1"/>
    </source>
</evidence>
<reference evidence="2 3" key="1">
    <citation type="submission" date="2020-08" db="EMBL/GenBank/DDBJ databases">
        <title>The completed genome sequence of the pathogenic ascomycete fungus Penicillium digitatum.</title>
        <authorList>
            <person name="Wang M."/>
        </authorList>
    </citation>
    <scope>NUCLEOTIDE SEQUENCE [LARGE SCALE GENOMIC DNA]</scope>
    <source>
        <strain evidence="2 3">PdW03</strain>
    </source>
</reference>
<dbReference type="EMBL" id="CP060774">
    <property type="protein sequence ID" value="QQK41061.1"/>
    <property type="molecule type" value="Genomic_DNA"/>
</dbReference>
<dbReference type="RefSeq" id="XP_014531694.1">
    <property type="nucleotide sequence ID" value="XM_014676208.1"/>
</dbReference>
<name>A0A7T7BIN8_PENDI</name>
<accession>A0A7T7BIN8</accession>
<dbReference type="VEuPathDB" id="FungiDB:PDIP_75370"/>
<organism evidence="2 3">
    <name type="scientific">Penicillium digitatum</name>
    <name type="common">Green mold</name>
    <dbReference type="NCBI Taxonomy" id="36651"/>
    <lineage>
        <taxon>Eukaryota</taxon>
        <taxon>Fungi</taxon>
        <taxon>Dikarya</taxon>
        <taxon>Ascomycota</taxon>
        <taxon>Pezizomycotina</taxon>
        <taxon>Eurotiomycetes</taxon>
        <taxon>Eurotiomycetidae</taxon>
        <taxon>Eurotiales</taxon>
        <taxon>Aspergillaceae</taxon>
        <taxon>Penicillium</taxon>
    </lineage>
</organism>
<evidence type="ECO:0000313" key="3">
    <source>
        <dbReference type="Proteomes" id="UP000595662"/>
    </source>
</evidence>
<feature type="region of interest" description="Disordered" evidence="1">
    <location>
        <begin position="47"/>
        <end position="100"/>
    </location>
</feature>
<feature type="region of interest" description="Disordered" evidence="1">
    <location>
        <begin position="363"/>
        <end position="406"/>
    </location>
</feature>